<proteinExistence type="predicted"/>
<gene>
    <name evidence="1" type="ORF">C500_00732</name>
</gene>
<accession>L9VB41</accession>
<name>L9VB41_NATMM</name>
<protein>
    <submittedName>
        <fullName evidence="1">Uncharacterized protein</fullName>
    </submittedName>
</protein>
<evidence type="ECO:0000313" key="2">
    <source>
        <dbReference type="Proteomes" id="UP000011543"/>
    </source>
</evidence>
<dbReference type="PATRIC" id="fig|547559.17.peg.137"/>
<comment type="caution">
    <text evidence="1">The sequence shown here is derived from an EMBL/GenBank/DDBJ whole genome shotgun (WGS) entry which is preliminary data.</text>
</comment>
<sequence>MMVLGSLVREVTNQFSDTNYYDFYSGYPELLFICSYDLDGMVNDDVGIINVEKQLTEYFCDSLREEIGINNGSRPRATIIDQLSNYLVILYYTHLEDDDRLFYNLIYFAKLYSEIREEYSQEEAKWLYRHLKLFGALIHNRPQLNKSRTLLNQLLAHDFYEPNHTHSQIMTSALSNKGYPDLDGMTGYPLSANQVWSQEQQMINQKFKMYLQNRCDRYHKYLKREQKWI</sequence>
<dbReference type="AlphaFoldDB" id="L9VB41"/>
<evidence type="ECO:0000313" key="1">
    <source>
        <dbReference type="EMBL" id="ELY34415.1"/>
    </source>
</evidence>
<dbReference type="Proteomes" id="UP000011543">
    <property type="component" value="Unassembled WGS sequence"/>
</dbReference>
<dbReference type="EMBL" id="AOHS01000007">
    <property type="protein sequence ID" value="ELY34415.1"/>
    <property type="molecule type" value="Genomic_DNA"/>
</dbReference>
<organism evidence="1 2">
    <name type="scientific">Natrialba magadii (strain ATCC 43099 / DSM 3394 / CCM 3739 / CIP 104546 / IAM 13178 / JCM 8861 / NBRC 102185 / NCIMB 2190 / MS3)</name>
    <name type="common">Natronobacterium magadii</name>
    <dbReference type="NCBI Taxonomy" id="547559"/>
    <lineage>
        <taxon>Archaea</taxon>
        <taxon>Methanobacteriati</taxon>
        <taxon>Methanobacteriota</taxon>
        <taxon>Stenosarchaea group</taxon>
        <taxon>Halobacteria</taxon>
        <taxon>Halobacteriales</taxon>
        <taxon>Natrialbaceae</taxon>
        <taxon>Natrialba</taxon>
    </lineage>
</organism>
<reference evidence="1 2" key="1">
    <citation type="journal article" date="2014" name="PLoS Genet.">
        <title>Phylogenetically driven sequencing of extremely halophilic archaea reveals strategies for static and dynamic osmo-response.</title>
        <authorList>
            <person name="Becker E.A."/>
            <person name="Seitzer P.M."/>
            <person name="Tritt A."/>
            <person name="Larsen D."/>
            <person name="Krusor M."/>
            <person name="Yao A.I."/>
            <person name="Wu D."/>
            <person name="Madern D."/>
            <person name="Eisen J.A."/>
            <person name="Darling A.E."/>
            <person name="Facciotti M.T."/>
        </authorList>
    </citation>
    <scope>NUCLEOTIDE SEQUENCE [LARGE SCALE GENOMIC DNA]</scope>
    <source>
        <strain evidence="2">ATCC 43099 / DSM 3394 / CCM 3739 / CIP 104546 / IAM 13178 / JCM 8861 / NBRC 102185 / NCIMB 2190 / MS3</strain>
    </source>
</reference>